<sequence>MVVLANSGNLLSDDIYFSALIDDEEVFPLSDEKYTFELQLQEVLVSSAIFSSVPTGSTDLQMCQHFNFRKGSHKGKEKETADSSISQTQGGSCLICMDVKPTGQIFTSNSFTHLFCTNCIGNHVAAKIQENILLIKCPELNCKVFDRWENALCESLILGSQKFYCPFQDCSAMFVDDGGHHVVESECPNCHRLFCAKCKVAWHAGISCSEFQNLSKDERSREDIMIMEVDK</sequence>
<organism evidence="12 13">
    <name type="scientific">Herrania umbratica</name>
    <dbReference type="NCBI Taxonomy" id="108875"/>
    <lineage>
        <taxon>Eukaryota</taxon>
        <taxon>Viridiplantae</taxon>
        <taxon>Streptophyta</taxon>
        <taxon>Embryophyta</taxon>
        <taxon>Tracheophyta</taxon>
        <taxon>Spermatophyta</taxon>
        <taxon>Magnoliopsida</taxon>
        <taxon>eudicotyledons</taxon>
        <taxon>Gunneridae</taxon>
        <taxon>Pentapetalae</taxon>
        <taxon>rosids</taxon>
        <taxon>malvids</taxon>
        <taxon>Malvales</taxon>
        <taxon>Malvaceae</taxon>
        <taxon>Byttnerioideae</taxon>
        <taxon>Herrania</taxon>
    </lineage>
</organism>
<dbReference type="GO" id="GO:0061630">
    <property type="term" value="F:ubiquitin protein ligase activity"/>
    <property type="evidence" value="ECO:0007669"/>
    <property type="project" value="UniProtKB-EC"/>
</dbReference>
<dbReference type="GeneID" id="110424387"/>
<evidence type="ECO:0000259" key="11">
    <source>
        <dbReference type="PROSITE" id="PS51873"/>
    </source>
</evidence>
<keyword evidence="7" id="KW-0677">Repeat</keyword>
<accession>A0A6J1B5L2</accession>
<dbReference type="CDD" id="cd22582">
    <property type="entry name" value="BRcat_RBR_unk"/>
    <property type="match status" value="1"/>
</dbReference>
<evidence type="ECO:0000256" key="3">
    <source>
        <dbReference type="ARBA" id="ARBA00004906"/>
    </source>
</evidence>
<dbReference type="EC" id="2.3.2.31" evidence="4"/>
<gene>
    <name evidence="13" type="primary">LOC110424387</name>
</gene>
<evidence type="ECO:0000256" key="5">
    <source>
        <dbReference type="ARBA" id="ARBA00022679"/>
    </source>
</evidence>
<evidence type="ECO:0000256" key="8">
    <source>
        <dbReference type="ARBA" id="ARBA00022771"/>
    </source>
</evidence>
<evidence type="ECO:0000256" key="10">
    <source>
        <dbReference type="ARBA" id="ARBA00022833"/>
    </source>
</evidence>
<evidence type="ECO:0000256" key="4">
    <source>
        <dbReference type="ARBA" id="ARBA00012251"/>
    </source>
</evidence>
<dbReference type="Pfam" id="PF01485">
    <property type="entry name" value="IBR"/>
    <property type="match status" value="1"/>
</dbReference>
<dbReference type="InterPro" id="IPR031127">
    <property type="entry name" value="E3_UB_ligase_RBR"/>
</dbReference>
<evidence type="ECO:0000256" key="2">
    <source>
        <dbReference type="ARBA" id="ARBA00001947"/>
    </source>
</evidence>
<protein>
    <recommendedName>
        <fullName evidence="4">RBR-type E3 ubiquitin transferase</fullName>
        <ecNumber evidence="4">2.3.2.31</ecNumber>
    </recommendedName>
</protein>
<evidence type="ECO:0000256" key="6">
    <source>
        <dbReference type="ARBA" id="ARBA00022723"/>
    </source>
</evidence>
<dbReference type="RefSeq" id="XP_021294620.1">
    <property type="nucleotide sequence ID" value="XM_021438945.1"/>
</dbReference>
<comment type="catalytic activity">
    <reaction evidence="1">
        <text>[E2 ubiquitin-conjugating enzyme]-S-ubiquitinyl-L-cysteine + [acceptor protein]-L-lysine = [E2 ubiquitin-conjugating enzyme]-L-cysteine + [acceptor protein]-N(6)-ubiquitinyl-L-lysine.</text>
        <dbReference type="EC" id="2.3.2.31"/>
    </reaction>
</comment>
<dbReference type="SMART" id="SM00647">
    <property type="entry name" value="IBR"/>
    <property type="match status" value="1"/>
</dbReference>
<dbReference type="PANTHER" id="PTHR11685">
    <property type="entry name" value="RBR FAMILY RING FINGER AND IBR DOMAIN-CONTAINING"/>
    <property type="match status" value="1"/>
</dbReference>
<keyword evidence="6" id="KW-0479">Metal-binding</keyword>
<name>A0A6J1B5L2_9ROSI</name>
<reference evidence="13" key="1">
    <citation type="submission" date="2025-08" db="UniProtKB">
        <authorList>
            <consortium name="RefSeq"/>
        </authorList>
    </citation>
    <scope>IDENTIFICATION</scope>
    <source>
        <tissue evidence="13">Leaf</tissue>
    </source>
</reference>
<feature type="domain" description="RING-type" evidence="11">
    <location>
        <begin position="89"/>
        <end position="231"/>
    </location>
</feature>
<dbReference type="GO" id="GO:0008270">
    <property type="term" value="F:zinc ion binding"/>
    <property type="evidence" value="ECO:0007669"/>
    <property type="project" value="UniProtKB-KW"/>
</dbReference>
<dbReference type="GO" id="GO:0016567">
    <property type="term" value="P:protein ubiquitination"/>
    <property type="evidence" value="ECO:0007669"/>
    <property type="project" value="UniProtKB-UniPathway"/>
</dbReference>
<dbReference type="PROSITE" id="PS51873">
    <property type="entry name" value="TRIAD"/>
    <property type="match status" value="1"/>
</dbReference>
<evidence type="ECO:0000256" key="7">
    <source>
        <dbReference type="ARBA" id="ARBA00022737"/>
    </source>
</evidence>
<evidence type="ECO:0000313" key="13">
    <source>
        <dbReference type="RefSeq" id="XP_021294620.1"/>
    </source>
</evidence>
<dbReference type="SUPFAM" id="SSF57850">
    <property type="entry name" value="RING/U-box"/>
    <property type="match status" value="2"/>
</dbReference>
<comment type="pathway">
    <text evidence="3">Protein modification; protein ubiquitination.</text>
</comment>
<proteinExistence type="predicted"/>
<dbReference type="InterPro" id="IPR044066">
    <property type="entry name" value="TRIAD_supradom"/>
</dbReference>
<dbReference type="InterPro" id="IPR002867">
    <property type="entry name" value="IBR_dom"/>
</dbReference>
<comment type="cofactor">
    <cofactor evidence="2">
        <name>Zn(2+)</name>
        <dbReference type="ChEBI" id="CHEBI:29105"/>
    </cofactor>
</comment>
<keyword evidence="8" id="KW-0863">Zinc-finger</keyword>
<keyword evidence="10" id="KW-0862">Zinc</keyword>
<evidence type="ECO:0000256" key="9">
    <source>
        <dbReference type="ARBA" id="ARBA00022786"/>
    </source>
</evidence>
<dbReference type="Gene3D" id="3.30.40.10">
    <property type="entry name" value="Zinc/RING finger domain, C3HC4 (zinc finger)"/>
    <property type="match status" value="1"/>
</dbReference>
<dbReference type="InterPro" id="IPR013083">
    <property type="entry name" value="Znf_RING/FYVE/PHD"/>
</dbReference>
<dbReference type="Proteomes" id="UP000504621">
    <property type="component" value="Unplaced"/>
</dbReference>
<keyword evidence="5" id="KW-0808">Transferase</keyword>
<evidence type="ECO:0000313" key="12">
    <source>
        <dbReference type="Proteomes" id="UP000504621"/>
    </source>
</evidence>
<evidence type="ECO:0000256" key="1">
    <source>
        <dbReference type="ARBA" id="ARBA00001798"/>
    </source>
</evidence>
<dbReference type="AlphaFoldDB" id="A0A6J1B5L2"/>
<keyword evidence="9" id="KW-0833">Ubl conjugation pathway</keyword>
<dbReference type="UniPathway" id="UPA00143"/>
<dbReference type="OrthoDB" id="10009520at2759"/>
<keyword evidence="12" id="KW-1185">Reference proteome</keyword>